<dbReference type="AlphaFoldDB" id="A0A520MC78"/>
<dbReference type="InterPro" id="IPR020053">
    <property type="entry name" value="Ribosome-bd_factorA_CS"/>
</dbReference>
<keyword evidence="1 2" id="KW-0690">Ribosome biogenesis</keyword>
<organism evidence="3 4">
    <name type="scientific">SAR86 cluster bacterium</name>
    <dbReference type="NCBI Taxonomy" id="2030880"/>
    <lineage>
        <taxon>Bacteria</taxon>
        <taxon>Pseudomonadati</taxon>
        <taxon>Pseudomonadota</taxon>
        <taxon>Gammaproteobacteria</taxon>
        <taxon>SAR86 cluster</taxon>
    </lineage>
</organism>
<gene>
    <name evidence="2 3" type="primary">rbfA</name>
    <name evidence="3" type="ORF">EVB00_00580</name>
</gene>
<comment type="function">
    <text evidence="2">One of several proteins that assist in the late maturation steps of the functional core of the 30S ribosomal subunit. Associates with free 30S ribosomal subunits (but not with 30S subunits that are part of 70S ribosomes or polysomes). Required for efficient processing of 16S rRNA. May interact with the 5'-terminal helix region of 16S rRNA.</text>
</comment>
<dbReference type="InterPro" id="IPR015946">
    <property type="entry name" value="KH_dom-like_a/b"/>
</dbReference>
<dbReference type="Gene3D" id="3.30.300.20">
    <property type="match status" value="1"/>
</dbReference>
<dbReference type="GO" id="GO:0005829">
    <property type="term" value="C:cytosol"/>
    <property type="evidence" value="ECO:0007669"/>
    <property type="project" value="TreeGrafter"/>
</dbReference>
<reference evidence="3 4" key="1">
    <citation type="submission" date="2019-02" db="EMBL/GenBank/DDBJ databases">
        <title>Prokaryotic population dynamics and viral predation in marine succession experiment using metagenomics: the confinement effect.</title>
        <authorList>
            <person name="Haro-Moreno J.M."/>
            <person name="Rodriguez-Valera F."/>
            <person name="Lopez-Perez M."/>
        </authorList>
    </citation>
    <scope>NUCLEOTIDE SEQUENCE [LARGE SCALE GENOMIC DNA]</scope>
    <source>
        <strain evidence="3">MED-G167</strain>
    </source>
</reference>
<sequence length="113" mass="13009">MSSIRAQKVSDFLRKEISLLISSEINDPRLKNLNITAVEVSTDISQASVFYTLINTEVSHEELNPAILEKLSGMLRSRLSKIMNIRRVPKLNFRFDRSIEYSSNIEKLLNKIK</sequence>
<comment type="subunit">
    <text evidence="2">Monomer. Binds 30S ribosomal subunits, but not 50S ribosomal subunits or 70S ribosomes.</text>
</comment>
<proteinExistence type="inferred from homology"/>
<name>A0A520MC78_9GAMM</name>
<comment type="caution">
    <text evidence="3">The sequence shown here is derived from an EMBL/GenBank/DDBJ whole genome shotgun (WGS) entry which is preliminary data.</text>
</comment>
<keyword evidence="2" id="KW-0963">Cytoplasm</keyword>
<dbReference type="Proteomes" id="UP000318359">
    <property type="component" value="Unassembled WGS sequence"/>
</dbReference>
<comment type="subcellular location">
    <subcellularLocation>
        <location evidence="2">Cytoplasm</location>
    </subcellularLocation>
</comment>
<dbReference type="InterPro" id="IPR000238">
    <property type="entry name" value="RbfA"/>
</dbReference>
<evidence type="ECO:0000256" key="1">
    <source>
        <dbReference type="ARBA" id="ARBA00022517"/>
    </source>
</evidence>
<dbReference type="HAMAP" id="MF_00003">
    <property type="entry name" value="RbfA"/>
    <property type="match status" value="1"/>
</dbReference>
<dbReference type="GO" id="GO:0030490">
    <property type="term" value="P:maturation of SSU-rRNA"/>
    <property type="evidence" value="ECO:0007669"/>
    <property type="project" value="UniProtKB-UniRule"/>
</dbReference>
<accession>A0A520MC78</accession>
<dbReference type="Pfam" id="PF02033">
    <property type="entry name" value="RBFA"/>
    <property type="match status" value="1"/>
</dbReference>
<dbReference type="PANTHER" id="PTHR33515">
    <property type="entry name" value="RIBOSOME-BINDING FACTOR A, CHLOROPLASTIC-RELATED"/>
    <property type="match status" value="1"/>
</dbReference>
<comment type="similarity">
    <text evidence="2">Belongs to the RbfA family.</text>
</comment>
<dbReference type="PROSITE" id="PS01319">
    <property type="entry name" value="RBFA"/>
    <property type="match status" value="1"/>
</dbReference>
<evidence type="ECO:0000313" key="3">
    <source>
        <dbReference type="EMBL" id="RZO18799.1"/>
    </source>
</evidence>
<protein>
    <recommendedName>
        <fullName evidence="2">Ribosome-binding factor A</fullName>
    </recommendedName>
</protein>
<dbReference type="InterPro" id="IPR023799">
    <property type="entry name" value="RbfA_dom_sf"/>
</dbReference>
<dbReference type="NCBIfam" id="TIGR00082">
    <property type="entry name" value="rbfA"/>
    <property type="match status" value="1"/>
</dbReference>
<dbReference type="PANTHER" id="PTHR33515:SF1">
    <property type="entry name" value="RIBOSOME-BINDING FACTOR A, CHLOROPLASTIC-RELATED"/>
    <property type="match status" value="1"/>
</dbReference>
<dbReference type="SUPFAM" id="SSF89919">
    <property type="entry name" value="Ribosome-binding factor A, RbfA"/>
    <property type="match status" value="1"/>
</dbReference>
<evidence type="ECO:0000256" key="2">
    <source>
        <dbReference type="HAMAP-Rule" id="MF_00003"/>
    </source>
</evidence>
<dbReference type="EMBL" id="SHBM01000004">
    <property type="protein sequence ID" value="RZO18799.1"/>
    <property type="molecule type" value="Genomic_DNA"/>
</dbReference>
<dbReference type="GO" id="GO:0043024">
    <property type="term" value="F:ribosomal small subunit binding"/>
    <property type="evidence" value="ECO:0007669"/>
    <property type="project" value="TreeGrafter"/>
</dbReference>
<evidence type="ECO:0000313" key="4">
    <source>
        <dbReference type="Proteomes" id="UP000318359"/>
    </source>
</evidence>